<dbReference type="PANTHER" id="PTHR43523">
    <property type="entry name" value="GLUCOSE-1-PHOSPHATE ADENYLYLTRANSFERASE-RELATED"/>
    <property type="match status" value="1"/>
</dbReference>
<evidence type="ECO:0000259" key="11">
    <source>
        <dbReference type="Pfam" id="PF24894"/>
    </source>
</evidence>
<evidence type="ECO:0000256" key="9">
    <source>
        <dbReference type="HAMAP-Rule" id="MF_00624"/>
    </source>
</evidence>
<evidence type="ECO:0000256" key="7">
    <source>
        <dbReference type="ARBA" id="ARBA00023056"/>
    </source>
</evidence>
<feature type="binding site" evidence="9">
    <location>
        <begin position="181"/>
        <end position="182"/>
    </location>
    <ligand>
        <name>alpha-D-glucose 1-phosphate</name>
        <dbReference type="ChEBI" id="CHEBI:58601"/>
    </ligand>
</feature>
<protein>
    <recommendedName>
        <fullName evidence="9">Glucose-1-phosphate adenylyltransferase</fullName>
        <ecNumber evidence="9">2.7.7.27</ecNumber>
    </recommendedName>
    <alternativeName>
        <fullName evidence="9">ADP-glucose pyrophosphorylase</fullName>
        <shortName evidence="9">ADPGlc PPase</shortName>
    </alternativeName>
    <alternativeName>
        <fullName evidence="9">ADP-glucose synthase</fullName>
    </alternativeName>
</protein>
<dbReference type="SUPFAM" id="SSF53448">
    <property type="entry name" value="Nucleotide-diphospho-sugar transferases"/>
    <property type="match status" value="1"/>
</dbReference>
<dbReference type="EMBL" id="DXDU01000107">
    <property type="protein sequence ID" value="HIY26810.1"/>
    <property type="molecule type" value="Genomic_DNA"/>
</dbReference>
<dbReference type="EC" id="2.7.7.27" evidence="9"/>
<dbReference type="GO" id="GO:0008878">
    <property type="term" value="F:glucose-1-phosphate adenylyltransferase activity"/>
    <property type="evidence" value="ECO:0007669"/>
    <property type="project" value="UniProtKB-UniRule"/>
</dbReference>
<dbReference type="PROSITE" id="PS00809">
    <property type="entry name" value="ADP_GLC_PYROPHOSPH_2"/>
    <property type="match status" value="1"/>
</dbReference>
<comment type="pathway">
    <text evidence="9">Glycan biosynthesis; glycogen biosynthesis.</text>
</comment>
<dbReference type="InterPro" id="IPR005836">
    <property type="entry name" value="ADP_Glu_pyroP_CS"/>
</dbReference>
<dbReference type="Pfam" id="PF00483">
    <property type="entry name" value="NTP_transferase"/>
    <property type="match status" value="1"/>
</dbReference>
<evidence type="ECO:0000256" key="6">
    <source>
        <dbReference type="ARBA" id="ARBA00022840"/>
    </source>
</evidence>
<dbReference type="GO" id="GO:0005524">
    <property type="term" value="F:ATP binding"/>
    <property type="evidence" value="ECO:0007669"/>
    <property type="project" value="UniProtKB-KW"/>
</dbReference>
<keyword evidence="6 9" id="KW-0067">ATP-binding</keyword>
<dbReference type="InterPro" id="IPR005835">
    <property type="entry name" value="NTP_transferase_dom"/>
</dbReference>
<evidence type="ECO:0000256" key="2">
    <source>
        <dbReference type="ARBA" id="ARBA00022600"/>
    </source>
</evidence>
<dbReference type="Pfam" id="PF24894">
    <property type="entry name" value="Hexapep_GlmU"/>
    <property type="match status" value="1"/>
</dbReference>
<dbReference type="Gene3D" id="3.90.550.10">
    <property type="entry name" value="Spore Coat Polysaccharide Biosynthesis Protein SpsA, Chain A"/>
    <property type="match status" value="1"/>
</dbReference>
<comment type="similarity">
    <text evidence="1 9">Belongs to the bacterial/plant glucose-1-phosphate adenylyltransferase family.</text>
</comment>
<dbReference type="Proteomes" id="UP000823915">
    <property type="component" value="Unassembled WGS sequence"/>
</dbReference>
<gene>
    <name evidence="9" type="primary">glgC</name>
    <name evidence="12" type="ORF">H9838_06515</name>
</gene>
<reference evidence="12" key="2">
    <citation type="submission" date="2021-04" db="EMBL/GenBank/DDBJ databases">
        <authorList>
            <person name="Gilroy R."/>
        </authorList>
    </citation>
    <scope>NUCLEOTIDE SEQUENCE</scope>
    <source>
        <strain evidence="12">1282</strain>
    </source>
</reference>
<dbReference type="HAMAP" id="MF_00624">
    <property type="entry name" value="GlgC"/>
    <property type="match status" value="1"/>
</dbReference>
<reference evidence="12" key="1">
    <citation type="journal article" date="2021" name="PeerJ">
        <title>Extensive microbial diversity within the chicken gut microbiome revealed by metagenomics and culture.</title>
        <authorList>
            <person name="Gilroy R."/>
            <person name="Ravi A."/>
            <person name="Getino M."/>
            <person name="Pursley I."/>
            <person name="Horton D.L."/>
            <person name="Alikhan N.F."/>
            <person name="Baker D."/>
            <person name="Gharbi K."/>
            <person name="Hall N."/>
            <person name="Watson M."/>
            <person name="Adriaenssens E.M."/>
            <person name="Foster-Nyarko E."/>
            <person name="Jarju S."/>
            <person name="Secka A."/>
            <person name="Antonio M."/>
            <person name="Oren A."/>
            <person name="Chaudhuri R.R."/>
            <person name="La Ragione R."/>
            <person name="Hildebrand F."/>
            <person name="Pallen M.J."/>
        </authorList>
    </citation>
    <scope>NUCLEOTIDE SEQUENCE</scope>
    <source>
        <strain evidence="12">1282</strain>
    </source>
</reference>
<dbReference type="SUPFAM" id="SSF51161">
    <property type="entry name" value="Trimeric LpxA-like enzymes"/>
    <property type="match status" value="1"/>
</dbReference>
<evidence type="ECO:0000256" key="3">
    <source>
        <dbReference type="ARBA" id="ARBA00022679"/>
    </source>
</evidence>
<sequence>MLPKQEVVAMLLAGGQGSRLGVLTKNLAKPAVPYGGKYRIIDFPLSNCVNSGIETVGVLTQYQPLELNEYIGNGQPWDLDSMNAGVHVLPPYQKSKKTDWYKGTANAIYQNIRFIERYDPDYVVVLSGDHIYKMDYSKMISFHKEHDAACTIAVYEVPMAEASRFGILNTNEDGSIYEFDEKPKKPKSNKASMGIYVFTWEKLRKYLEEDENDPKSQNDFGKNVLPVMLDAGERMFAYRFEGYWKDVGTIESLWESNMDLLNPNIPLDLSDDQWRIYSRTPVMPPHYVAKGAQVQNSLVAEGCNVYGEIDFAVLFAGVYVAPGAVVKDSIVMPGARIEEGARVQYAIVSENAVVGAAATVGERPEDMENKEDWGVAVIGPGATVAPGTVVPPKAMIDAEEGIK</sequence>
<keyword evidence="4 9" id="KW-0548">Nucleotidyltransferase</keyword>
<comment type="subunit">
    <text evidence="9">Homotetramer.</text>
</comment>
<dbReference type="Gene3D" id="2.160.10.10">
    <property type="entry name" value="Hexapeptide repeat proteins"/>
    <property type="match status" value="1"/>
</dbReference>
<dbReference type="AlphaFoldDB" id="A0A9D1YDN3"/>
<dbReference type="NCBIfam" id="TIGR02091">
    <property type="entry name" value="glgC"/>
    <property type="match status" value="1"/>
</dbReference>
<dbReference type="CDD" id="cd04651">
    <property type="entry name" value="LbH_G1P_AT_C"/>
    <property type="match status" value="1"/>
</dbReference>
<name>A0A9D1YDN3_9FIRM</name>
<evidence type="ECO:0000256" key="1">
    <source>
        <dbReference type="ARBA" id="ARBA00010443"/>
    </source>
</evidence>
<accession>A0A9D1YDN3</accession>
<proteinExistence type="inferred from homology"/>
<dbReference type="GO" id="GO:0005978">
    <property type="term" value="P:glycogen biosynthetic process"/>
    <property type="evidence" value="ECO:0007669"/>
    <property type="project" value="UniProtKB-UniRule"/>
</dbReference>
<keyword evidence="8 9" id="KW-0119">Carbohydrate metabolism</keyword>
<feature type="binding site" evidence="9">
    <location>
        <position position="101"/>
    </location>
    <ligand>
        <name>alpha-D-glucose 1-phosphate</name>
        <dbReference type="ChEBI" id="CHEBI:58601"/>
    </ligand>
</feature>
<dbReference type="PANTHER" id="PTHR43523:SF2">
    <property type="entry name" value="GLUCOSE-1-PHOSPHATE ADENYLYLTRANSFERASE"/>
    <property type="match status" value="1"/>
</dbReference>
<evidence type="ECO:0000256" key="8">
    <source>
        <dbReference type="ARBA" id="ARBA00023277"/>
    </source>
</evidence>
<feature type="site" description="Could play a key role in the communication between the regulatory and the substrate sites" evidence="9">
    <location>
        <position position="61"/>
    </location>
</feature>
<dbReference type="PROSITE" id="PS00808">
    <property type="entry name" value="ADP_GLC_PYROPHOSPH_1"/>
    <property type="match status" value="1"/>
</dbReference>
<comment type="catalytic activity">
    <reaction evidence="9">
        <text>alpha-D-glucose 1-phosphate + ATP + H(+) = ADP-alpha-D-glucose + diphosphate</text>
        <dbReference type="Rhea" id="RHEA:12120"/>
        <dbReference type="ChEBI" id="CHEBI:15378"/>
        <dbReference type="ChEBI" id="CHEBI:30616"/>
        <dbReference type="ChEBI" id="CHEBI:33019"/>
        <dbReference type="ChEBI" id="CHEBI:57498"/>
        <dbReference type="ChEBI" id="CHEBI:58601"/>
        <dbReference type="EC" id="2.7.7.27"/>
    </reaction>
</comment>
<keyword evidence="3 9" id="KW-0808">Transferase</keyword>
<dbReference type="InterPro" id="IPR011004">
    <property type="entry name" value="Trimer_LpxA-like_sf"/>
</dbReference>
<dbReference type="PROSITE" id="PS00810">
    <property type="entry name" value="ADP_GLC_PYROPHOSPH_3"/>
    <property type="match status" value="1"/>
</dbReference>
<evidence type="ECO:0000313" key="12">
    <source>
        <dbReference type="EMBL" id="HIY26810.1"/>
    </source>
</evidence>
<organism evidence="12 13">
    <name type="scientific">Candidatus Acutalibacter pullistercoris</name>
    <dbReference type="NCBI Taxonomy" id="2838418"/>
    <lineage>
        <taxon>Bacteria</taxon>
        <taxon>Bacillati</taxon>
        <taxon>Bacillota</taxon>
        <taxon>Clostridia</taxon>
        <taxon>Eubacteriales</taxon>
        <taxon>Acutalibacteraceae</taxon>
        <taxon>Acutalibacter</taxon>
    </lineage>
</organism>
<feature type="binding site" evidence="9">
    <location>
        <position position="192"/>
    </location>
    <ligand>
        <name>alpha-D-glucose 1-phosphate</name>
        <dbReference type="ChEBI" id="CHEBI:58601"/>
    </ligand>
</feature>
<dbReference type="InterPro" id="IPR056818">
    <property type="entry name" value="GlmU/GlgC-like_hexapep"/>
</dbReference>
<dbReference type="NCBIfam" id="NF003670">
    <property type="entry name" value="PRK05293.1"/>
    <property type="match status" value="1"/>
</dbReference>
<evidence type="ECO:0000256" key="4">
    <source>
        <dbReference type="ARBA" id="ARBA00022695"/>
    </source>
</evidence>
<dbReference type="InterPro" id="IPR011831">
    <property type="entry name" value="ADP-Glc_PPase"/>
</dbReference>
<dbReference type="CDD" id="cd02508">
    <property type="entry name" value="ADP_Glucose_PP"/>
    <property type="match status" value="1"/>
</dbReference>
<comment type="function">
    <text evidence="9">Involved in the biosynthesis of ADP-glucose, a building block required for the elongation reactions to produce glycogen. Catalyzes the reaction between ATP and alpha-D-glucose 1-phosphate (G1P) to produce pyrophosphate and ADP-Glc.</text>
</comment>
<feature type="domain" description="Nucleotidyl transferase" evidence="10">
    <location>
        <begin position="9"/>
        <end position="261"/>
    </location>
</feature>
<evidence type="ECO:0000256" key="5">
    <source>
        <dbReference type="ARBA" id="ARBA00022741"/>
    </source>
</evidence>
<feature type="site" description="Could play a key role in the communication between the regulatory and the substrate sites" evidence="9">
    <location>
        <position position="100"/>
    </location>
</feature>
<evidence type="ECO:0000313" key="13">
    <source>
        <dbReference type="Proteomes" id="UP000823915"/>
    </source>
</evidence>
<feature type="domain" description="Glucose-1-phosphate adenylyltransferase/Bifunctional protein GlmU-like C-terminal hexapeptide" evidence="11">
    <location>
        <begin position="291"/>
        <end position="366"/>
    </location>
</feature>
<evidence type="ECO:0000259" key="10">
    <source>
        <dbReference type="Pfam" id="PF00483"/>
    </source>
</evidence>
<comment type="caution">
    <text evidence="12">The sequence shown here is derived from an EMBL/GenBank/DDBJ whole genome shotgun (WGS) entry which is preliminary data.</text>
</comment>
<keyword evidence="7 9" id="KW-0320">Glycogen biosynthesis</keyword>
<keyword evidence="5 9" id="KW-0547">Nucleotide-binding</keyword>
<dbReference type="InterPro" id="IPR023049">
    <property type="entry name" value="GlgC_bac"/>
</dbReference>
<dbReference type="InterPro" id="IPR029044">
    <property type="entry name" value="Nucleotide-diphossugar_trans"/>
</dbReference>
<keyword evidence="2 9" id="KW-0321">Glycogen metabolism</keyword>
<feature type="binding site" evidence="9">
    <location>
        <position position="166"/>
    </location>
    <ligand>
        <name>alpha-D-glucose 1-phosphate</name>
        <dbReference type="ChEBI" id="CHEBI:58601"/>
    </ligand>
</feature>